<dbReference type="InterPro" id="IPR016142">
    <property type="entry name" value="Citrate_synth-like_lrg_a-sub"/>
</dbReference>
<name>A0ABR9G6S7_9GAMM</name>
<keyword evidence="4" id="KW-0808">Transferase</keyword>
<organism evidence="6 7">
    <name type="scientific">Dyella acidiphila</name>
    <dbReference type="NCBI Taxonomy" id="2775866"/>
    <lineage>
        <taxon>Bacteria</taxon>
        <taxon>Pseudomonadati</taxon>
        <taxon>Pseudomonadota</taxon>
        <taxon>Gammaproteobacteria</taxon>
        <taxon>Lysobacterales</taxon>
        <taxon>Rhodanobacteraceae</taxon>
        <taxon>Dyella</taxon>
    </lineage>
</organism>
<protein>
    <recommendedName>
        <fullName evidence="3">citrate synthase (unknown stereospecificity)</fullName>
        <ecNumber evidence="3">2.3.3.16</ecNumber>
    </recommendedName>
</protein>
<comment type="pathway">
    <text evidence="1">Carbohydrate metabolism; tricarboxylic acid cycle; isocitrate from oxaloacetate: step 1/2.</text>
</comment>
<dbReference type="InterPro" id="IPR009061">
    <property type="entry name" value="DNA-bd_dom_put_sf"/>
</dbReference>
<evidence type="ECO:0000256" key="3">
    <source>
        <dbReference type="ARBA" id="ARBA00012972"/>
    </source>
</evidence>
<dbReference type="CDD" id="cd06102">
    <property type="entry name" value="citrate_synt_like_2"/>
    <property type="match status" value="1"/>
</dbReference>
<dbReference type="SUPFAM" id="SSF46955">
    <property type="entry name" value="Putative DNA-binding domain"/>
    <property type="match status" value="1"/>
</dbReference>
<evidence type="ECO:0000313" key="7">
    <source>
        <dbReference type="Proteomes" id="UP000651010"/>
    </source>
</evidence>
<dbReference type="PANTHER" id="PTHR11739">
    <property type="entry name" value="CITRATE SYNTHASE"/>
    <property type="match status" value="1"/>
</dbReference>
<comment type="similarity">
    <text evidence="2">Belongs to the citrate synthase family.</text>
</comment>
<dbReference type="EMBL" id="JACZZA010000002">
    <property type="protein sequence ID" value="MBE1159741.1"/>
    <property type="molecule type" value="Genomic_DNA"/>
</dbReference>
<dbReference type="InterPro" id="IPR002020">
    <property type="entry name" value="Citrate_synthase"/>
</dbReference>
<evidence type="ECO:0000259" key="5">
    <source>
        <dbReference type="Pfam" id="PF12728"/>
    </source>
</evidence>
<sequence>MLAMRADYLSAQEAATRLGVSLATLYAYVSRGRVDSRPGADGRSREYSTGDIERLIERRQAGRGAAQAAAHSLAWGLPVLETRISLIRPHGHYYRGQSAIALAKSGATLEQVAQLLWDCGEHDPFAHAPSRRWPDAVPALLRQRQLPPLTRLAAALPLLALEATHAHSSDPLHRRNYAAQLLRETAALLCGARPDKRAIHSLLSASLHTQDAGMSELVRIALVLCADHELNASAFATRVAASTGASLHEAACAGLATLSGPQHGGATARAYAFIQDMLEERQPANKVRERLQRGDRVPGLGHPLYPQGDPRAALLLDALRDARPQPVALARIQQLAEVTQALCGLRPNLDFALAAIACAYAFDADGAMAIFAAGRMAGWLAHALEQQEGGSLIRPRADYVGKMPGREE</sequence>
<dbReference type="PRINTS" id="PR00143">
    <property type="entry name" value="CITRTSNTHASE"/>
</dbReference>
<proteinExistence type="inferred from homology"/>
<evidence type="ECO:0000256" key="4">
    <source>
        <dbReference type="ARBA" id="ARBA00022679"/>
    </source>
</evidence>
<dbReference type="InterPro" id="IPR041657">
    <property type="entry name" value="HTH_17"/>
</dbReference>
<dbReference type="InterPro" id="IPR016143">
    <property type="entry name" value="Citrate_synth-like_sm_a-sub"/>
</dbReference>
<dbReference type="Gene3D" id="1.10.230.10">
    <property type="entry name" value="Cytochrome P450-Terp, domain 2"/>
    <property type="match status" value="1"/>
</dbReference>
<dbReference type="RefSeq" id="WP_192554606.1">
    <property type="nucleotide sequence ID" value="NZ_JACZZA010000002.1"/>
</dbReference>
<accession>A0ABR9G6S7</accession>
<dbReference type="EC" id="2.3.3.16" evidence="3"/>
<dbReference type="Proteomes" id="UP000651010">
    <property type="component" value="Unassembled WGS sequence"/>
</dbReference>
<feature type="domain" description="Helix-turn-helix" evidence="5">
    <location>
        <begin position="8"/>
        <end position="59"/>
    </location>
</feature>
<dbReference type="PANTHER" id="PTHR11739:SF4">
    <property type="entry name" value="CITRATE SYNTHASE, PEROXISOMAL"/>
    <property type="match status" value="1"/>
</dbReference>
<dbReference type="SUPFAM" id="SSF48256">
    <property type="entry name" value="Citrate synthase"/>
    <property type="match status" value="1"/>
</dbReference>
<evidence type="ECO:0000313" key="6">
    <source>
        <dbReference type="EMBL" id="MBE1159741.1"/>
    </source>
</evidence>
<evidence type="ECO:0000256" key="2">
    <source>
        <dbReference type="ARBA" id="ARBA00010566"/>
    </source>
</evidence>
<keyword evidence="7" id="KW-1185">Reference proteome</keyword>
<dbReference type="Pfam" id="PF12728">
    <property type="entry name" value="HTH_17"/>
    <property type="match status" value="1"/>
</dbReference>
<evidence type="ECO:0000256" key="1">
    <source>
        <dbReference type="ARBA" id="ARBA00004751"/>
    </source>
</evidence>
<gene>
    <name evidence="6" type="ORF">IGX34_05040</name>
</gene>
<reference evidence="6 7" key="1">
    <citation type="submission" date="2020-09" db="EMBL/GenBank/DDBJ databases">
        <title>Dyella sp. 7MK23 isolated from forest soil.</title>
        <authorList>
            <person name="Fu J."/>
        </authorList>
    </citation>
    <scope>NUCLEOTIDE SEQUENCE [LARGE SCALE GENOMIC DNA]</scope>
    <source>
        <strain evidence="6 7">7MK23</strain>
    </source>
</reference>
<dbReference type="Pfam" id="PF00285">
    <property type="entry name" value="Citrate_synt"/>
    <property type="match status" value="1"/>
</dbReference>
<dbReference type="Gene3D" id="1.10.580.10">
    <property type="entry name" value="Citrate Synthase, domain 1"/>
    <property type="match status" value="1"/>
</dbReference>
<dbReference type="InterPro" id="IPR036969">
    <property type="entry name" value="Citrate_synthase_sf"/>
</dbReference>
<comment type="caution">
    <text evidence="6">The sequence shown here is derived from an EMBL/GenBank/DDBJ whole genome shotgun (WGS) entry which is preliminary data.</text>
</comment>